<protein>
    <submittedName>
        <fullName evidence="2">Uncharacterized protein</fullName>
    </submittedName>
</protein>
<evidence type="ECO:0000313" key="2">
    <source>
        <dbReference type="EMBL" id="BBX53421.1"/>
    </source>
</evidence>
<gene>
    <name evidence="2" type="ORF">MPOR_44470</name>
</gene>
<feature type="region of interest" description="Disordered" evidence="1">
    <location>
        <begin position="1"/>
        <end position="21"/>
    </location>
</feature>
<dbReference type="Proteomes" id="UP000466785">
    <property type="component" value="Chromosome"/>
</dbReference>
<proteinExistence type="predicted"/>
<evidence type="ECO:0000256" key="1">
    <source>
        <dbReference type="SAM" id="MobiDB-lite"/>
    </source>
</evidence>
<accession>A0A6N4VFN0</accession>
<dbReference type="KEGG" id="mpof:MPOR_44470"/>
<reference evidence="2 3" key="1">
    <citation type="journal article" date="2019" name="Emerg. Microbes Infect.">
        <title>Comprehensive subspecies identification of 175 nontuberculous mycobacteria species based on 7547 genomic profiles.</title>
        <authorList>
            <person name="Matsumoto Y."/>
            <person name="Kinjo T."/>
            <person name="Motooka D."/>
            <person name="Nabeya D."/>
            <person name="Jung N."/>
            <person name="Uechi K."/>
            <person name="Horii T."/>
            <person name="Iida T."/>
            <person name="Fujita J."/>
            <person name="Nakamura S."/>
        </authorList>
    </citation>
    <scope>NUCLEOTIDE SEQUENCE [LARGE SCALE GENOMIC DNA]</scope>
    <source>
        <strain evidence="2 3">JCM 12603</strain>
    </source>
</reference>
<evidence type="ECO:0000313" key="3">
    <source>
        <dbReference type="Proteomes" id="UP000466785"/>
    </source>
</evidence>
<sequence length="86" mass="9323">MATVCSSTLGAGSTPAPSSAPTAACALGTLLAEEHLSDLAERYQAYGLGGPSPYTYDVSEDGRESLRERHFAQYPRNPFVHLRHWK</sequence>
<name>A0A6N4VFN0_9MYCO</name>
<organism evidence="2 3">
    <name type="scientific">Mycolicibacterium poriferae</name>
    <dbReference type="NCBI Taxonomy" id="39694"/>
    <lineage>
        <taxon>Bacteria</taxon>
        <taxon>Bacillati</taxon>
        <taxon>Actinomycetota</taxon>
        <taxon>Actinomycetes</taxon>
        <taxon>Mycobacteriales</taxon>
        <taxon>Mycobacteriaceae</taxon>
        <taxon>Mycolicibacterium</taxon>
    </lineage>
</organism>
<dbReference type="RefSeq" id="WP_163677628.1">
    <property type="nucleotide sequence ID" value="NZ_AP022570.1"/>
</dbReference>
<dbReference type="EMBL" id="AP022570">
    <property type="protein sequence ID" value="BBX53421.1"/>
    <property type="molecule type" value="Genomic_DNA"/>
</dbReference>
<feature type="compositionally biased region" description="Low complexity" evidence="1">
    <location>
        <begin position="10"/>
        <end position="21"/>
    </location>
</feature>
<keyword evidence="3" id="KW-1185">Reference proteome</keyword>
<dbReference type="AlphaFoldDB" id="A0A6N4VFN0"/>